<gene>
    <name evidence="4" type="ORF">PIB30_028199</name>
</gene>
<name>A0ABU6SAE2_9FABA</name>
<evidence type="ECO:0000256" key="3">
    <source>
        <dbReference type="SAM" id="MobiDB-lite"/>
    </source>
</evidence>
<sequence>MGFSKKAQGDAESEAKKWVIAGFSVRSLKPINTKVKERFQEEEEEEFEFSTTPTAKESRIPKKLAPPPPPRKRRPSRCHNSINGVREFFNPPDLETVFKCKVEMLTLLWVLHIHHQNAFIENKTVHSDECRGLTEGQHPYQTKQTISISRRDVTNVIRVRAWINAPTRTLDSLKEWNVMPHID</sequence>
<reference evidence="4 5" key="1">
    <citation type="journal article" date="2023" name="Plants (Basel)">
        <title>Bridging the Gap: Combining Genomics and Transcriptomics Approaches to Understand Stylosanthes scabra, an Orphan Legume from the Brazilian Caatinga.</title>
        <authorList>
            <person name="Ferreira-Neto J.R.C."/>
            <person name="da Silva M.D."/>
            <person name="Binneck E."/>
            <person name="de Melo N.F."/>
            <person name="da Silva R.H."/>
            <person name="de Melo A.L.T.M."/>
            <person name="Pandolfi V."/>
            <person name="Bustamante F.O."/>
            <person name="Brasileiro-Vidal A.C."/>
            <person name="Benko-Iseppon A.M."/>
        </authorList>
    </citation>
    <scope>NUCLEOTIDE SEQUENCE [LARGE SCALE GENOMIC DNA]</scope>
    <source>
        <tissue evidence="4">Leaves</tissue>
    </source>
</reference>
<protein>
    <submittedName>
        <fullName evidence="4">Uncharacterized protein</fullName>
    </submittedName>
</protein>
<keyword evidence="1" id="KW-0649">Protein kinase inhibitor</keyword>
<evidence type="ECO:0000256" key="1">
    <source>
        <dbReference type="ARBA" id="ARBA00023013"/>
    </source>
</evidence>
<evidence type="ECO:0000313" key="4">
    <source>
        <dbReference type="EMBL" id="MED6133435.1"/>
    </source>
</evidence>
<evidence type="ECO:0000313" key="5">
    <source>
        <dbReference type="Proteomes" id="UP001341840"/>
    </source>
</evidence>
<dbReference type="Proteomes" id="UP001341840">
    <property type="component" value="Unassembled WGS sequence"/>
</dbReference>
<keyword evidence="2" id="KW-0131">Cell cycle</keyword>
<organism evidence="4 5">
    <name type="scientific">Stylosanthes scabra</name>
    <dbReference type="NCBI Taxonomy" id="79078"/>
    <lineage>
        <taxon>Eukaryota</taxon>
        <taxon>Viridiplantae</taxon>
        <taxon>Streptophyta</taxon>
        <taxon>Embryophyta</taxon>
        <taxon>Tracheophyta</taxon>
        <taxon>Spermatophyta</taxon>
        <taxon>Magnoliopsida</taxon>
        <taxon>eudicotyledons</taxon>
        <taxon>Gunneridae</taxon>
        <taxon>Pentapetalae</taxon>
        <taxon>rosids</taxon>
        <taxon>fabids</taxon>
        <taxon>Fabales</taxon>
        <taxon>Fabaceae</taxon>
        <taxon>Papilionoideae</taxon>
        <taxon>50 kb inversion clade</taxon>
        <taxon>dalbergioids sensu lato</taxon>
        <taxon>Dalbergieae</taxon>
        <taxon>Pterocarpus clade</taxon>
        <taxon>Stylosanthes</taxon>
    </lineage>
</organism>
<dbReference type="PANTHER" id="PTHR33142:SF40">
    <property type="entry name" value="CYCLIN-DEPENDENT PROTEIN KINASE INHIBITOR SMR6"/>
    <property type="match status" value="1"/>
</dbReference>
<dbReference type="InterPro" id="IPR040389">
    <property type="entry name" value="SMR"/>
</dbReference>
<keyword evidence="5" id="KW-1185">Reference proteome</keyword>
<proteinExistence type="predicted"/>
<comment type="caution">
    <text evidence="4">The sequence shown here is derived from an EMBL/GenBank/DDBJ whole genome shotgun (WGS) entry which is preliminary data.</text>
</comment>
<dbReference type="EMBL" id="JASCZI010060526">
    <property type="protein sequence ID" value="MED6133435.1"/>
    <property type="molecule type" value="Genomic_DNA"/>
</dbReference>
<evidence type="ECO:0000256" key="2">
    <source>
        <dbReference type="ARBA" id="ARBA00023306"/>
    </source>
</evidence>
<dbReference type="PANTHER" id="PTHR33142">
    <property type="entry name" value="CYCLIN-DEPENDENT PROTEIN KINASE INHIBITOR SMR13"/>
    <property type="match status" value="1"/>
</dbReference>
<feature type="region of interest" description="Disordered" evidence="3">
    <location>
        <begin position="38"/>
        <end position="79"/>
    </location>
</feature>
<accession>A0ABU6SAE2</accession>